<dbReference type="Proteomes" id="UP000075411">
    <property type="component" value="Unassembled WGS sequence"/>
</dbReference>
<dbReference type="PATRIC" id="fig|104102.12.peg.2827"/>
<evidence type="ECO:0000259" key="3">
    <source>
        <dbReference type="SMART" id="SM00822"/>
    </source>
</evidence>
<gene>
    <name evidence="4" type="primary">fabG</name>
    <name evidence="4" type="ORF">AD947_16850</name>
</gene>
<dbReference type="InterPro" id="IPR036291">
    <property type="entry name" value="NAD(P)-bd_dom_sf"/>
</dbReference>
<feature type="domain" description="Ketoreductase" evidence="3">
    <location>
        <begin position="2"/>
        <end position="185"/>
    </location>
</feature>
<name>A0A149TQV2_9PROT</name>
<dbReference type="PRINTS" id="PR00081">
    <property type="entry name" value="GDHRDH"/>
</dbReference>
<reference evidence="4 5" key="1">
    <citation type="submission" date="2015-06" db="EMBL/GenBank/DDBJ databases">
        <title>Improved classification and identification of acetic acid bacteria using matrix-assisted laser desorption/ionization time-of-flight mass spectrometry; Gluconobacter nephelii and Gluconobacter uchimurae are later heterotypic synonyms of Gluconobacter japonicus and Gluconobacter oxydans, respectively.</title>
        <authorList>
            <person name="Li L."/>
            <person name="Cleenwerck I."/>
            <person name="De Vuyst L."/>
            <person name="Vandamme P."/>
        </authorList>
    </citation>
    <scope>NUCLEOTIDE SEQUENCE [LARGE SCALE GENOMIC DNA]</scope>
    <source>
        <strain evidence="4 5">LMG 1663</strain>
    </source>
</reference>
<evidence type="ECO:0000256" key="2">
    <source>
        <dbReference type="ARBA" id="ARBA00023002"/>
    </source>
</evidence>
<proteinExistence type="inferred from homology"/>
<dbReference type="InterPro" id="IPR050259">
    <property type="entry name" value="SDR"/>
</dbReference>
<dbReference type="EMBL" id="LHZT01000132">
    <property type="protein sequence ID" value="KXV55542.1"/>
    <property type="molecule type" value="Genomic_DNA"/>
</dbReference>
<dbReference type="PANTHER" id="PTHR42879">
    <property type="entry name" value="3-OXOACYL-(ACYL-CARRIER-PROTEIN) REDUCTASE"/>
    <property type="match status" value="1"/>
</dbReference>
<dbReference type="PRINTS" id="PR00080">
    <property type="entry name" value="SDRFAMILY"/>
</dbReference>
<dbReference type="NCBIfam" id="NF009466">
    <property type="entry name" value="PRK12826.1-2"/>
    <property type="match status" value="1"/>
</dbReference>
<comment type="caution">
    <text evidence="4">The sequence shown here is derived from an EMBL/GenBank/DDBJ whole genome shotgun (WGS) entry which is preliminary data.</text>
</comment>
<comment type="similarity">
    <text evidence="1">Belongs to the short-chain dehydrogenases/reductases (SDR) family.</text>
</comment>
<dbReference type="EC" id="1.1.1.100" evidence="4"/>
<dbReference type="SUPFAM" id="SSF51735">
    <property type="entry name" value="NAD(P)-binding Rossmann-fold domains"/>
    <property type="match status" value="1"/>
</dbReference>
<accession>A0A149TQV2</accession>
<dbReference type="OrthoDB" id="9804774at2"/>
<dbReference type="AlphaFoldDB" id="A0A149TQV2"/>
<dbReference type="NCBIfam" id="NF004200">
    <property type="entry name" value="PRK05653.1-5"/>
    <property type="match status" value="1"/>
</dbReference>
<dbReference type="SMART" id="SM00822">
    <property type="entry name" value="PKS_KR"/>
    <property type="match status" value="1"/>
</dbReference>
<evidence type="ECO:0000313" key="5">
    <source>
        <dbReference type="Proteomes" id="UP000075411"/>
    </source>
</evidence>
<dbReference type="PANTHER" id="PTHR42879:SF2">
    <property type="entry name" value="3-OXOACYL-[ACYL-CARRIER-PROTEIN] REDUCTASE FABG"/>
    <property type="match status" value="1"/>
</dbReference>
<dbReference type="Gene3D" id="3.40.50.720">
    <property type="entry name" value="NAD(P)-binding Rossmann-like Domain"/>
    <property type="match status" value="1"/>
</dbReference>
<dbReference type="Pfam" id="PF13561">
    <property type="entry name" value="adh_short_C2"/>
    <property type="match status" value="1"/>
</dbReference>
<dbReference type="InterPro" id="IPR002347">
    <property type="entry name" value="SDR_fam"/>
</dbReference>
<evidence type="ECO:0000313" key="4">
    <source>
        <dbReference type="EMBL" id="KXV55542.1"/>
    </source>
</evidence>
<dbReference type="GO" id="GO:0004316">
    <property type="term" value="F:3-oxoacyl-[acyl-carrier-protein] reductase (NADPH) activity"/>
    <property type="evidence" value="ECO:0007669"/>
    <property type="project" value="UniProtKB-EC"/>
</dbReference>
<dbReference type="RefSeq" id="WP_061489324.1">
    <property type="nucleotide sequence ID" value="NZ_LHZT01000132.1"/>
</dbReference>
<organism evidence="4 5">
    <name type="scientific">Acetobacter tropicalis</name>
    <dbReference type="NCBI Taxonomy" id="104102"/>
    <lineage>
        <taxon>Bacteria</taxon>
        <taxon>Pseudomonadati</taxon>
        <taxon>Pseudomonadota</taxon>
        <taxon>Alphaproteobacteria</taxon>
        <taxon>Acetobacterales</taxon>
        <taxon>Acetobacteraceae</taxon>
        <taxon>Acetobacter</taxon>
    </lineage>
</organism>
<dbReference type="InterPro" id="IPR057326">
    <property type="entry name" value="KR_dom"/>
</dbReference>
<keyword evidence="2 4" id="KW-0560">Oxidoreductase</keyword>
<evidence type="ECO:0000256" key="1">
    <source>
        <dbReference type="ARBA" id="ARBA00006484"/>
    </source>
</evidence>
<protein>
    <submittedName>
        <fullName evidence="4">3-ketoacyl-ACP reductase</fullName>
        <ecNumber evidence="4">1.1.1.100</ecNumber>
    </submittedName>
</protein>
<sequence length="239" mass="25113">MKRALVTGGTSPLGVAICQQLGAEGLHVIVHTHRALEKAETTVRDLQLQGMQAEVWQCNLTDAATTREALGDILTNGVPQVVVHNAGTHDDATMAGMSESQWRDVIGVSLDGFFNLVQPILLPLTRTRWGRIIALSSVTARIGNRGQVNYAAAKAGLEGAVRSLAREVGSRGITVNAVAPGIIDSPATKSIMTTTDIENIVPARRAGQPKEVADLVTFLASDKAAYISGQVIGVNGGMA</sequence>
<dbReference type="FunFam" id="3.40.50.720:FF:000173">
    <property type="entry name" value="3-oxoacyl-[acyl-carrier protein] reductase"/>
    <property type="match status" value="1"/>
</dbReference>